<dbReference type="AlphaFoldDB" id="A0AAV4RGQ6"/>
<accession>A0AAV4RGQ6</accession>
<gene>
    <name evidence="1" type="ORF">CEXT_542721</name>
</gene>
<dbReference type="EMBL" id="BPLR01007969">
    <property type="protein sequence ID" value="GIY21148.1"/>
    <property type="molecule type" value="Genomic_DNA"/>
</dbReference>
<keyword evidence="2" id="KW-1185">Reference proteome</keyword>
<organism evidence="1 2">
    <name type="scientific">Caerostris extrusa</name>
    <name type="common">Bark spider</name>
    <name type="synonym">Caerostris bankana</name>
    <dbReference type="NCBI Taxonomy" id="172846"/>
    <lineage>
        <taxon>Eukaryota</taxon>
        <taxon>Metazoa</taxon>
        <taxon>Ecdysozoa</taxon>
        <taxon>Arthropoda</taxon>
        <taxon>Chelicerata</taxon>
        <taxon>Arachnida</taxon>
        <taxon>Araneae</taxon>
        <taxon>Araneomorphae</taxon>
        <taxon>Entelegynae</taxon>
        <taxon>Araneoidea</taxon>
        <taxon>Araneidae</taxon>
        <taxon>Caerostris</taxon>
    </lineage>
</organism>
<comment type="caution">
    <text evidence="1">The sequence shown here is derived from an EMBL/GenBank/DDBJ whole genome shotgun (WGS) entry which is preliminary data.</text>
</comment>
<proteinExistence type="predicted"/>
<dbReference type="Proteomes" id="UP001054945">
    <property type="component" value="Unassembled WGS sequence"/>
</dbReference>
<reference evidence="1 2" key="1">
    <citation type="submission" date="2021-06" db="EMBL/GenBank/DDBJ databases">
        <title>Caerostris extrusa draft genome.</title>
        <authorList>
            <person name="Kono N."/>
            <person name="Arakawa K."/>
        </authorList>
    </citation>
    <scope>NUCLEOTIDE SEQUENCE [LARGE SCALE GENOMIC DNA]</scope>
</reference>
<name>A0AAV4RGQ6_CAEEX</name>
<protein>
    <submittedName>
        <fullName evidence="1">Uncharacterized protein</fullName>
    </submittedName>
</protein>
<evidence type="ECO:0000313" key="1">
    <source>
        <dbReference type="EMBL" id="GIY21148.1"/>
    </source>
</evidence>
<sequence>MDNVQAAEAKVVFCADLEFYCVALTARCDIRSLPCHSLAACQKMAHIQEKPVCLSEDETLGSRVKLSHNNYEVAEDGFGGIRLRFALRCGFMSKSPF</sequence>
<evidence type="ECO:0000313" key="2">
    <source>
        <dbReference type="Proteomes" id="UP001054945"/>
    </source>
</evidence>